<keyword evidence="1" id="KW-0732">Signal</keyword>
<comment type="caution">
    <text evidence="2">The sequence shown here is derived from an EMBL/GenBank/DDBJ whole genome shotgun (WGS) entry which is preliminary data.</text>
</comment>
<dbReference type="Proteomes" id="UP001595665">
    <property type="component" value="Unassembled WGS sequence"/>
</dbReference>
<dbReference type="RefSeq" id="WP_312550981.1">
    <property type="nucleotide sequence ID" value="NZ_JBHRVV010000001.1"/>
</dbReference>
<evidence type="ECO:0000256" key="1">
    <source>
        <dbReference type="SAM" id="SignalP"/>
    </source>
</evidence>
<organism evidence="2 3">
    <name type="scientific">Massilia haematophila</name>
    <dbReference type="NCBI Taxonomy" id="457923"/>
    <lineage>
        <taxon>Bacteria</taxon>
        <taxon>Pseudomonadati</taxon>
        <taxon>Pseudomonadota</taxon>
        <taxon>Betaproteobacteria</taxon>
        <taxon>Burkholderiales</taxon>
        <taxon>Oxalobacteraceae</taxon>
        <taxon>Telluria group</taxon>
        <taxon>Massilia</taxon>
    </lineage>
</organism>
<accession>A0ABV7PMS9</accession>
<protein>
    <recommendedName>
        <fullName evidence="4">Lipoprotein</fullName>
    </recommendedName>
</protein>
<name>A0ABV7PMS9_9BURK</name>
<reference evidence="3" key="1">
    <citation type="journal article" date="2019" name="Int. J. Syst. Evol. Microbiol.">
        <title>The Global Catalogue of Microorganisms (GCM) 10K type strain sequencing project: providing services to taxonomists for standard genome sequencing and annotation.</title>
        <authorList>
            <consortium name="The Broad Institute Genomics Platform"/>
            <consortium name="The Broad Institute Genome Sequencing Center for Infectious Disease"/>
            <person name="Wu L."/>
            <person name="Ma J."/>
        </authorList>
    </citation>
    <scope>NUCLEOTIDE SEQUENCE [LARGE SCALE GENOMIC DNA]</scope>
    <source>
        <strain evidence="3">CCM 7480</strain>
    </source>
</reference>
<evidence type="ECO:0008006" key="4">
    <source>
        <dbReference type="Google" id="ProtNLM"/>
    </source>
</evidence>
<feature type="signal peptide" evidence="1">
    <location>
        <begin position="1"/>
        <end position="25"/>
    </location>
</feature>
<sequence length="156" mass="17404">MTTRGTSTALLRLLTVSLVAAAALAGCKDRQAPAPAPSQPVVQQKAEPMVTREQAMATLMALPEVKTWSAEIEKRSKGKAHGAIIEDDQQPRTINGRQYWQMSFVENRADKVQRRESFLVAQTGDQILVEDFENDSVMSLDDWRRGIHRIQLKSAD</sequence>
<keyword evidence="3" id="KW-1185">Reference proteome</keyword>
<evidence type="ECO:0000313" key="3">
    <source>
        <dbReference type="Proteomes" id="UP001595665"/>
    </source>
</evidence>
<dbReference type="PROSITE" id="PS51257">
    <property type="entry name" value="PROKAR_LIPOPROTEIN"/>
    <property type="match status" value="1"/>
</dbReference>
<proteinExistence type="predicted"/>
<gene>
    <name evidence="2" type="ORF">ACFOPH_14170</name>
</gene>
<dbReference type="EMBL" id="JBHRVV010000001">
    <property type="protein sequence ID" value="MFC3459378.1"/>
    <property type="molecule type" value="Genomic_DNA"/>
</dbReference>
<evidence type="ECO:0000313" key="2">
    <source>
        <dbReference type="EMBL" id="MFC3459378.1"/>
    </source>
</evidence>
<feature type="chain" id="PRO_5046634208" description="Lipoprotein" evidence="1">
    <location>
        <begin position="26"/>
        <end position="156"/>
    </location>
</feature>